<dbReference type="AlphaFoldDB" id="A0ABD3QLW5"/>
<evidence type="ECO:0000313" key="4">
    <source>
        <dbReference type="EMBL" id="KAL3801399.1"/>
    </source>
</evidence>
<evidence type="ECO:0000313" key="5">
    <source>
        <dbReference type="Proteomes" id="UP001516023"/>
    </source>
</evidence>
<feature type="compositionally biased region" description="Low complexity" evidence="2">
    <location>
        <begin position="55"/>
        <end position="93"/>
    </location>
</feature>
<dbReference type="InterPro" id="IPR000237">
    <property type="entry name" value="GRIP_dom"/>
</dbReference>
<organism evidence="4 5">
    <name type="scientific">Cyclotella cryptica</name>
    <dbReference type="NCBI Taxonomy" id="29204"/>
    <lineage>
        <taxon>Eukaryota</taxon>
        <taxon>Sar</taxon>
        <taxon>Stramenopiles</taxon>
        <taxon>Ochrophyta</taxon>
        <taxon>Bacillariophyta</taxon>
        <taxon>Coscinodiscophyceae</taxon>
        <taxon>Thalassiosirophycidae</taxon>
        <taxon>Stephanodiscales</taxon>
        <taxon>Stephanodiscaceae</taxon>
        <taxon>Cyclotella</taxon>
    </lineage>
</organism>
<evidence type="ECO:0000259" key="3">
    <source>
        <dbReference type="PROSITE" id="PS50913"/>
    </source>
</evidence>
<evidence type="ECO:0000256" key="1">
    <source>
        <dbReference type="SAM" id="Coils"/>
    </source>
</evidence>
<feature type="coiled-coil region" evidence="1">
    <location>
        <begin position="421"/>
        <end position="451"/>
    </location>
</feature>
<feature type="coiled-coil region" evidence="1">
    <location>
        <begin position="123"/>
        <end position="150"/>
    </location>
</feature>
<feature type="region of interest" description="Disordered" evidence="2">
    <location>
        <begin position="24"/>
        <end position="119"/>
    </location>
</feature>
<proteinExistence type="predicted"/>
<feature type="compositionally biased region" description="Polar residues" evidence="2">
    <location>
        <begin position="26"/>
        <end position="46"/>
    </location>
</feature>
<dbReference type="EMBL" id="JABMIG020000027">
    <property type="protein sequence ID" value="KAL3801399.1"/>
    <property type="molecule type" value="Genomic_DNA"/>
</dbReference>
<dbReference type="Gene3D" id="1.10.220.60">
    <property type="entry name" value="GRIP domain"/>
    <property type="match status" value="1"/>
</dbReference>
<keyword evidence="5" id="KW-1185">Reference proteome</keyword>
<reference evidence="4 5" key="1">
    <citation type="journal article" date="2020" name="G3 (Bethesda)">
        <title>Improved Reference Genome for Cyclotella cryptica CCMP332, a Model for Cell Wall Morphogenesis, Salinity Adaptation, and Lipid Production in Diatoms (Bacillariophyta).</title>
        <authorList>
            <person name="Roberts W.R."/>
            <person name="Downey K.M."/>
            <person name="Ruck E.C."/>
            <person name="Traller J.C."/>
            <person name="Alverson A.J."/>
        </authorList>
    </citation>
    <scope>NUCLEOTIDE SEQUENCE [LARGE SCALE GENOMIC DNA]</scope>
    <source>
        <strain evidence="4 5">CCMP332</strain>
    </source>
</reference>
<accession>A0ABD3QLW5</accession>
<dbReference type="Proteomes" id="UP001516023">
    <property type="component" value="Unassembled WGS sequence"/>
</dbReference>
<feature type="domain" description="GRIP" evidence="3">
    <location>
        <begin position="499"/>
        <end position="548"/>
    </location>
</feature>
<evidence type="ECO:0000256" key="2">
    <source>
        <dbReference type="SAM" id="MobiDB-lite"/>
    </source>
</evidence>
<sequence>MGQRPHVTIHYLRNMISARMEKVETADTTSQRTITMNNDSTLNDASGHSAEGAMSTSSSFSSLTPLAGPAAALPSASPPVASTTPTAAQATAAAGGGTTRSQKPPANTPGSISGPSTATAAQLAKLREANAKYKNLLKLAKERIQEQEGVLEERRFLLRLTDSIHNIAPSLNFSTIVEAKRLGNQLQEANQLIDKLQSSVGRSALPGNTNAANDAETTIVRVCQRIKDEIDESEGDGDEIGNVDESYEIWALIEYETDSLDNDAPSPLSSRRYKQWKKFTNELALLDYIRRDTGEPLSLPPYSLSPDQSAKIAEDAKKAVASISEEFRRFRVRAEVAKKQADATVRALQSNSVQSTRMRIEGQDIESELAQAKTDHAKLAALRSEMAEQEARWKESYDLLLAENDKLKSSGAEALLAAQWRHRYEACLKEKEDAMTNLEMEREKVMELQENRRKMDAGKYENKYRDLKESFRLYRKKAKEIFLAQQQGETGFMPSLHDSGAEGAKISYLKNLMVNYLGSEASVREHMEPAIATVLNFTQDDLEKIKKSKGQSDSWW</sequence>
<dbReference type="PROSITE" id="PS50913">
    <property type="entry name" value="GRIP"/>
    <property type="match status" value="1"/>
</dbReference>
<comment type="caution">
    <text evidence="4">The sequence shown here is derived from an EMBL/GenBank/DDBJ whole genome shotgun (WGS) entry which is preliminary data.</text>
</comment>
<name>A0ABD3QLW5_9STRA</name>
<keyword evidence="1" id="KW-0175">Coiled coil</keyword>
<feature type="compositionally biased region" description="Polar residues" evidence="2">
    <location>
        <begin position="100"/>
        <end position="119"/>
    </location>
</feature>
<dbReference type="SMART" id="SM00755">
    <property type="entry name" value="Grip"/>
    <property type="match status" value="1"/>
</dbReference>
<dbReference type="Pfam" id="PF01465">
    <property type="entry name" value="GRIP"/>
    <property type="match status" value="1"/>
</dbReference>
<gene>
    <name evidence="4" type="ORF">HJC23_007009</name>
</gene>
<protein>
    <recommendedName>
        <fullName evidence="3">GRIP domain-containing protein</fullName>
    </recommendedName>
</protein>